<dbReference type="PANTHER" id="PTHR40124:SF1">
    <property type="entry name" value="DISAGGREGATASE RELATED REPEAT PROTEIN"/>
    <property type="match status" value="1"/>
</dbReference>
<gene>
    <name evidence="3" type="ORF">N7U62_16930</name>
</gene>
<keyword evidence="4" id="KW-1185">Reference proteome</keyword>
<evidence type="ECO:0000313" key="3">
    <source>
        <dbReference type="EMBL" id="MCV9388370.1"/>
    </source>
</evidence>
<dbReference type="Pfam" id="PF21294">
    <property type="entry name" value="Polysacc_lyase_14"/>
    <property type="match status" value="1"/>
</dbReference>
<sequence>MKKIFLLSMLMGSMISSQTQIIYNQSFENWNHGDSYTSAHLKKDGFSFDWTAGFDESRVIVDSTQAHTGKFSIRVKYPKDAVGPSQGGAQVPLNFEGKKEVYISYWLYFSDNFDWGGKHEGGKLPGLATGDNCSGGQTCDGTNGFTARLMWRKGGEAVLYLYHMDKPGKYGEDIPLMNGEQQVVFEKGQWYQVTERVKINSDNNKDGEVEIWINRNPALLKTGIQFVNDGSLIDNFYISTFHGGADIEWAPGEDCYIWMDDWIVSTDKADVL</sequence>
<name>A0ABT3CXE0_9BACT</name>
<dbReference type="PANTHER" id="PTHR40124">
    <property type="match status" value="1"/>
</dbReference>
<feature type="chain" id="PRO_5046074943" description="Polysaccharide lyase 14 domain-containing protein" evidence="1">
    <location>
        <begin position="20"/>
        <end position="272"/>
    </location>
</feature>
<feature type="domain" description="Polysaccharide lyase 14" evidence="2">
    <location>
        <begin position="67"/>
        <end position="261"/>
    </location>
</feature>
<proteinExistence type="predicted"/>
<organism evidence="3 4">
    <name type="scientific">Reichenbachiella ulvae</name>
    <dbReference type="NCBI Taxonomy" id="2980104"/>
    <lineage>
        <taxon>Bacteria</taxon>
        <taxon>Pseudomonadati</taxon>
        <taxon>Bacteroidota</taxon>
        <taxon>Cytophagia</taxon>
        <taxon>Cytophagales</taxon>
        <taxon>Reichenbachiellaceae</taxon>
        <taxon>Reichenbachiella</taxon>
    </lineage>
</organism>
<feature type="signal peptide" evidence="1">
    <location>
        <begin position="1"/>
        <end position="19"/>
    </location>
</feature>
<comment type="caution">
    <text evidence="3">The sequence shown here is derived from an EMBL/GenBank/DDBJ whole genome shotgun (WGS) entry which is preliminary data.</text>
</comment>
<dbReference type="Proteomes" id="UP001300692">
    <property type="component" value="Unassembled WGS sequence"/>
</dbReference>
<dbReference type="InterPro" id="IPR048958">
    <property type="entry name" value="Polysacc_lyase_14"/>
</dbReference>
<evidence type="ECO:0000259" key="2">
    <source>
        <dbReference type="Pfam" id="PF21294"/>
    </source>
</evidence>
<keyword evidence="1" id="KW-0732">Signal</keyword>
<evidence type="ECO:0000256" key="1">
    <source>
        <dbReference type="SAM" id="SignalP"/>
    </source>
</evidence>
<protein>
    <recommendedName>
        <fullName evidence="2">Polysaccharide lyase 14 domain-containing protein</fullName>
    </recommendedName>
</protein>
<accession>A0ABT3CXE0</accession>
<evidence type="ECO:0000313" key="4">
    <source>
        <dbReference type="Proteomes" id="UP001300692"/>
    </source>
</evidence>
<dbReference type="RefSeq" id="WP_264139233.1">
    <property type="nucleotide sequence ID" value="NZ_JAOYOD010000001.1"/>
</dbReference>
<reference evidence="3 4" key="1">
    <citation type="submission" date="2022-10" db="EMBL/GenBank/DDBJ databases">
        <title>Comparative genomics and taxonomic characterization of three novel marine species of genus Reichenbachiella exhibiting antioxidant and polysaccharide degradation activities.</title>
        <authorList>
            <person name="Muhammad N."/>
            <person name="Lee Y.-J."/>
            <person name="Ko J."/>
            <person name="Kim S.-G."/>
        </authorList>
    </citation>
    <scope>NUCLEOTIDE SEQUENCE [LARGE SCALE GENOMIC DNA]</scope>
    <source>
        <strain evidence="3 4">ABR2-5</strain>
    </source>
</reference>
<dbReference type="EMBL" id="JAOYOD010000001">
    <property type="protein sequence ID" value="MCV9388370.1"/>
    <property type="molecule type" value="Genomic_DNA"/>
</dbReference>
<dbReference type="Gene3D" id="2.60.120.200">
    <property type="match status" value="1"/>
</dbReference>